<keyword evidence="3" id="KW-1185">Reference proteome</keyword>
<sequence length="257" mass="29678">MNTLYPVHYLGSHSEGNTRPQLFELSDGNKYLVKFKNNPQGTRVLVNDWVAGKLALLLGLPVAPFALVYFSKSHFNQFPELYKYGFKPGHQFASYLLKNCTGLWEPRNSGEIANLNVLPGVIVFDYWVNNYDRDTGNALLEKVSKNTCYLHLIDHGLCFPIGSWTKKNSQKVYVNILDQDVHTWAVTRIENPKDLLKFTEKVLSLPSEQIYKVINSIPEDWNVASSEKEAVYQYLITRREVLPILMLKFIKKYFHKD</sequence>
<evidence type="ECO:0000313" key="3">
    <source>
        <dbReference type="Proteomes" id="UP001523262"/>
    </source>
</evidence>
<accession>A0ABT0WFC1</accession>
<dbReference type="Pfam" id="PF20613">
    <property type="entry name" value="HipA_2"/>
    <property type="match status" value="1"/>
</dbReference>
<reference evidence="2 3" key="1">
    <citation type="submission" date="2022-06" db="EMBL/GenBank/DDBJ databases">
        <authorList>
            <person name="Jeon C.O."/>
        </authorList>
    </citation>
    <scope>NUCLEOTIDE SEQUENCE [LARGE SCALE GENOMIC DNA]</scope>
    <source>
        <strain evidence="2 3">KCTC 13943</strain>
    </source>
</reference>
<name>A0ABT0WFC1_9BACI</name>
<dbReference type="InterPro" id="IPR046748">
    <property type="entry name" value="HipA_2"/>
</dbReference>
<evidence type="ECO:0000259" key="1">
    <source>
        <dbReference type="Pfam" id="PF20613"/>
    </source>
</evidence>
<evidence type="ECO:0000313" key="2">
    <source>
        <dbReference type="EMBL" id="MCM2535022.1"/>
    </source>
</evidence>
<protein>
    <recommendedName>
        <fullName evidence="1">HipA-like kinase domain-containing protein</fullName>
    </recommendedName>
</protein>
<dbReference type="Proteomes" id="UP001523262">
    <property type="component" value="Unassembled WGS sequence"/>
</dbReference>
<dbReference type="EMBL" id="JAMQCR010000002">
    <property type="protein sequence ID" value="MCM2535022.1"/>
    <property type="molecule type" value="Genomic_DNA"/>
</dbReference>
<proteinExistence type="predicted"/>
<organism evidence="2 3">
    <name type="scientific">Neobacillus pocheonensis</name>
    <dbReference type="NCBI Taxonomy" id="363869"/>
    <lineage>
        <taxon>Bacteria</taxon>
        <taxon>Bacillati</taxon>
        <taxon>Bacillota</taxon>
        <taxon>Bacilli</taxon>
        <taxon>Bacillales</taxon>
        <taxon>Bacillaceae</taxon>
        <taxon>Neobacillus</taxon>
    </lineage>
</organism>
<feature type="domain" description="HipA-like kinase" evidence="1">
    <location>
        <begin position="12"/>
        <end position="234"/>
    </location>
</feature>
<gene>
    <name evidence="2" type="ORF">NDK43_25110</name>
</gene>
<comment type="caution">
    <text evidence="2">The sequence shown here is derived from an EMBL/GenBank/DDBJ whole genome shotgun (WGS) entry which is preliminary data.</text>
</comment>